<accession>A0A4U0U7H9</accession>
<dbReference type="Proteomes" id="UP000308549">
    <property type="component" value="Unassembled WGS sequence"/>
</dbReference>
<reference evidence="1 2" key="1">
    <citation type="submission" date="2017-03" db="EMBL/GenBank/DDBJ databases">
        <title>Genomes of endolithic fungi from Antarctica.</title>
        <authorList>
            <person name="Coleine C."/>
            <person name="Masonjones S."/>
            <person name="Stajich J.E."/>
        </authorList>
    </citation>
    <scope>NUCLEOTIDE SEQUENCE [LARGE SCALE GENOMIC DNA]</scope>
    <source>
        <strain evidence="1 2">CCFEE 6315</strain>
    </source>
</reference>
<gene>
    <name evidence="1" type="ORF">B0A50_01962</name>
</gene>
<name>A0A4U0U7H9_9PEZI</name>
<dbReference type="AlphaFoldDB" id="A0A4U0U7H9"/>
<proteinExistence type="predicted"/>
<dbReference type="OrthoDB" id="3014656at2759"/>
<evidence type="ECO:0000313" key="2">
    <source>
        <dbReference type="Proteomes" id="UP000308549"/>
    </source>
</evidence>
<protein>
    <submittedName>
        <fullName evidence="1">Uncharacterized protein</fullName>
    </submittedName>
</protein>
<organism evidence="1 2">
    <name type="scientific">Salinomyces thailandicus</name>
    <dbReference type="NCBI Taxonomy" id="706561"/>
    <lineage>
        <taxon>Eukaryota</taxon>
        <taxon>Fungi</taxon>
        <taxon>Dikarya</taxon>
        <taxon>Ascomycota</taxon>
        <taxon>Pezizomycotina</taxon>
        <taxon>Dothideomycetes</taxon>
        <taxon>Dothideomycetidae</taxon>
        <taxon>Mycosphaerellales</taxon>
        <taxon>Teratosphaeriaceae</taxon>
        <taxon>Salinomyces</taxon>
    </lineage>
</organism>
<sequence length="112" mass="12698">MSQEQLTSETQAEAASLIEQEMRKNVDLGLGTYLKLLQVRKIETYGETSALCWLDWEFVPQKGSEYEGRGWKFTDVYGYRAASEGLDGGWEFVLRDEQITAMVKATGQSFAE</sequence>
<evidence type="ECO:0000313" key="1">
    <source>
        <dbReference type="EMBL" id="TKA30994.1"/>
    </source>
</evidence>
<comment type="caution">
    <text evidence="1">The sequence shown here is derived from an EMBL/GenBank/DDBJ whole genome shotgun (WGS) entry which is preliminary data.</text>
</comment>
<keyword evidence="2" id="KW-1185">Reference proteome</keyword>
<dbReference type="EMBL" id="NAJL01000009">
    <property type="protein sequence ID" value="TKA30994.1"/>
    <property type="molecule type" value="Genomic_DNA"/>
</dbReference>